<keyword evidence="9" id="KW-1185">Reference proteome</keyword>
<evidence type="ECO:0000256" key="5">
    <source>
        <dbReference type="ARBA" id="ARBA00023163"/>
    </source>
</evidence>
<dbReference type="InterPro" id="IPR013325">
    <property type="entry name" value="RNA_pol_sigma_r2"/>
</dbReference>
<keyword evidence="5" id="KW-0804">Transcription</keyword>
<gene>
    <name evidence="8" type="ORF">FO013_13415</name>
</gene>
<dbReference type="InterPro" id="IPR013324">
    <property type="entry name" value="RNA_pol_sigma_r3/r4-like"/>
</dbReference>
<accession>A0A556CCJ0</accession>
<dbReference type="Gene3D" id="1.10.1740.10">
    <property type="match status" value="1"/>
</dbReference>
<dbReference type="GO" id="GO:0006352">
    <property type="term" value="P:DNA-templated transcription initiation"/>
    <property type="evidence" value="ECO:0007669"/>
    <property type="project" value="InterPro"/>
</dbReference>
<dbReference type="Proteomes" id="UP000316406">
    <property type="component" value="Unassembled WGS sequence"/>
</dbReference>
<sequence length="298" mass="32111">MELGNAEDTDTSTEATRAWDVEKGRLFGIAYRILGDAGHAEDVVSEVGIAAVVHERKTGEAIASWPAWLTTVGVRRAIDRSRQLSHIKEDYPGPWLPEPVATDQLPEDAVANRELLSLTLLHLAEQLSPEARAAFVLTRAFDMSAEEVARILAKKPAAVRQMVSRAARRLDVDQPVTRAADRTVLTRLIDAIHSGDLSTALSLLLAEDAVFWADGGGKISSALNPIFGAERITRFFSSVITPGDSSGLDFKGIVEVNGGVVVAVVRGDHDHVLEAQVDAAGRICSLRLVSNPDKLGRI</sequence>
<dbReference type="OrthoDB" id="3211555at2"/>
<dbReference type="AlphaFoldDB" id="A0A556CCJ0"/>
<dbReference type="Gene3D" id="1.10.10.10">
    <property type="entry name" value="Winged helix-like DNA-binding domain superfamily/Winged helix DNA-binding domain"/>
    <property type="match status" value="1"/>
</dbReference>
<evidence type="ECO:0000259" key="7">
    <source>
        <dbReference type="Pfam" id="PF08281"/>
    </source>
</evidence>
<dbReference type="GO" id="GO:0016987">
    <property type="term" value="F:sigma factor activity"/>
    <property type="evidence" value="ECO:0007669"/>
    <property type="project" value="UniProtKB-KW"/>
</dbReference>
<comment type="similarity">
    <text evidence="1">Belongs to the sigma-70 factor family. ECF subfamily.</text>
</comment>
<dbReference type="SUPFAM" id="SSF88946">
    <property type="entry name" value="Sigma2 domain of RNA polymerase sigma factors"/>
    <property type="match status" value="1"/>
</dbReference>
<dbReference type="PANTHER" id="PTHR30173">
    <property type="entry name" value="SIGMA 19 FACTOR"/>
    <property type="match status" value="1"/>
</dbReference>
<feature type="domain" description="RNA polymerase sigma factor 70 region 4 type 2" evidence="7">
    <location>
        <begin position="120"/>
        <end position="170"/>
    </location>
</feature>
<dbReference type="GO" id="GO:0003677">
    <property type="term" value="F:DNA binding"/>
    <property type="evidence" value="ECO:0007669"/>
    <property type="project" value="InterPro"/>
</dbReference>
<dbReference type="PANTHER" id="PTHR30173:SF36">
    <property type="entry name" value="ECF RNA POLYMERASE SIGMA FACTOR SIGJ"/>
    <property type="match status" value="1"/>
</dbReference>
<evidence type="ECO:0000313" key="8">
    <source>
        <dbReference type="EMBL" id="TSI15130.1"/>
    </source>
</evidence>
<name>A0A556CCJ0_BREAU</name>
<evidence type="ECO:0000259" key="6">
    <source>
        <dbReference type="Pfam" id="PF04542"/>
    </source>
</evidence>
<proteinExistence type="inferred from homology"/>
<dbReference type="InterPro" id="IPR007627">
    <property type="entry name" value="RNA_pol_sigma70_r2"/>
</dbReference>
<dbReference type="InterPro" id="IPR032710">
    <property type="entry name" value="NTF2-like_dom_sf"/>
</dbReference>
<dbReference type="InterPro" id="IPR052704">
    <property type="entry name" value="ECF_Sigma-70_Domain"/>
</dbReference>
<dbReference type="Pfam" id="PF04542">
    <property type="entry name" value="Sigma70_r2"/>
    <property type="match status" value="1"/>
</dbReference>
<evidence type="ECO:0000256" key="1">
    <source>
        <dbReference type="ARBA" id="ARBA00010641"/>
    </source>
</evidence>
<protein>
    <submittedName>
        <fullName evidence="8">Sigma-70 family RNA polymerase sigma factor</fullName>
    </submittedName>
</protein>
<dbReference type="NCBIfam" id="TIGR02937">
    <property type="entry name" value="sigma70-ECF"/>
    <property type="match status" value="1"/>
</dbReference>
<comment type="caution">
    <text evidence="8">The sequence shown here is derived from an EMBL/GenBank/DDBJ whole genome shotgun (WGS) entry which is preliminary data.</text>
</comment>
<feature type="domain" description="RNA polymerase sigma-70 region 2" evidence="6">
    <location>
        <begin position="24"/>
        <end position="84"/>
    </location>
</feature>
<evidence type="ECO:0000256" key="2">
    <source>
        <dbReference type="ARBA" id="ARBA00011344"/>
    </source>
</evidence>
<dbReference type="Gene3D" id="3.10.450.50">
    <property type="match status" value="1"/>
</dbReference>
<reference evidence="8 9" key="1">
    <citation type="submission" date="2019-07" db="EMBL/GenBank/DDBJ databases">
        <title>Draft genome sequence of Brevibacterium aurantiacum XU54 isolated from Xinjiang China.</title>
        <authorList>
            <person name="Xu X."/>
        </authorList>
    </citation>
    <scope>NUCLEOTIDE SEQUENCE [LARGE SCALE GENOMIC DNA]</scope>
    <source>
        <strain evidence="8 9">XU54</strain>
    </source>
</reference>
<comment type="subunit">
    <text evidence="2">Interacts transiently with the RNA polymerase catalytic core formed by RpoA, RpoB, RpoC and RpoZ (2 alpha, 1 beta, 1 beta' and 1 omega subunit) to form the RNA polymerase holoenzyme that can initiate transcription.</text>
</comment>
<dbReference type="SUPFAM" id="SSF54427">
    <property type="entry name" value="NTF2-like"/>
    <property type="match status" value="1"/>
</dbReference>
<dbReference type="SUPFAM" id="SSF88659">
    <property type="entry name" value="Sigma3 and sigma4 domains of RNA polymerase sigma factors"/>
    <property type="match status" value="1"/>
</dbReference>
<organism evidence="8 9">
    <name type="scientific">Brevibacterium aurantiacum</name>
    <dbReference type="NCBI Taxonomy" id="273384"/>
    <lineage>
        <taxon>Bacteria</taxon>
        <taxon>Bacillati</taxon>
        <taxon>Actinomycetota</taxon>
        <taxon>Actinomycetes</taxon>
        <taxon>Micrococcales</taxon>
        <taxon>Brevibacteriaceae</taxon>
        <taxon>Brevibacterium</taxon>
    </lineage>
</organism>
<dbReference type="EMBL" id="VLTK01000007">
    <property type="protein sequence ID" value="TSI15130.1"/>
    <property type="molecule type" value="Genomic_DNA"/>
</dbReference>
<dbReference type="InterPro" id="IPR036388">
    <property type="entry name" value="WH-like_DNA-bd_sf"/>
</dbReference>
<dbReference type="InterPro" id="IPR013249">
    <property type="entry name" value="RNA_pol_sigma70_r4_t2"/>
</dbReference>
<evidence type="ECO:0000256" key="3">
    <source>
        <dbReference type="ARBA" id="ARBA00023015"/>
    </source>
</evidence>
<dbReference type="InterPro" id="IPR014284">
    <property type="entry name" value="RNA_pol_sigma-70_dom"/>
</dbReference>
<dbReference type="Pfam" id="PF08281">
    <property type="entry name" value="Sigma70_r4_2"/>
    <property type="match status" value="1"/>
</dbReference>
<evidence type="ECO:0000256" key="4">
    <source>
        <dbReference type="ARBA" id="ARBA00023082"/>
    </source>
</evidence>
<evidence type="ECO:0000313" key="9">
    <source>
        <dbReference type="Proteomes" id="UP000316406"/>
    </source>
</evidence>
<keyword evidence="3" id="KW-0805">Transcription regulation</keyword>
<keyword evidence="4" id="KW-0731">Sigma factor</keyword>